<evidence type="ECO:0000313" key="4">
    <source>
        <dbReference type="Proteomes" id="UP000064967"/>
    </source>
</evidence>
<evidence type="ECO:0000313" key="3">
    <source>
        <dbReference type="EMBL" id="AKV04750.1"/>
    </source>
</evidence>
<dbReference type="Proteomes" id="UP000064967">
    <property type="component" value="Chromosome"/>
</dbReference>
<dbReference type="CDD" id="cd06257">
    <property type="entry name" value="DnaJ"/>
    <property type="match status" value="1"/>
</dbReference>
<dbReference type="PROSITE" id="PS50076">
    <property type="entry name" value="DNAJ_2"/>
    <property type="match status" value="1"/>
</dbReference>
<dbReference type="InterPro" id="IPR052763">
    <property type="entry name" value="DnaJ_C4"/>
</dbReference>
<feature type="region of interest" description="Disordered" evidence="1">
    <location>
        <begin position="7"/>
        <end position="26"/>
    </location>
</feature>
<dbReference type="SUPFAM" id="SSF46565">
    <property type="entry name" value="Chaperone J-domain"/>
    <property type="match status" value="1"/>
</dbReference>
<dbReference type="EMBL" id="CP012333">
    <property type="protein sequence ID" value="AKV04750.1"/>
    <property type="molecule type" value="Genomic_DNA"/>
</dbReference>
<organism evidence="3 4">
    <name type="scientific">Labilithrix luteola</name>
    <dbReference type="NCBI Taxonomy" id="1391654"/>
    <lineage>
        <taxon>Bacteria</taxon>
        <taxon>Pseudomonadati</taxon>
        <taxon>Myxococcota</taxon>
        <taxon>Polyangia</taxon>
        <taxon>Polyangiales</taxon>
        <taxon>Labilitrichaceae</taxon>
        <taxon>Labilithrix</taxon>
    </lineage>
</organism>
<proteinExistence type="predicted"/>
<dbReference type="AlphaFoldDB" id="A0A0K1QH47"/>
<dbReference type="SMART" id="SM00271">
    <property type="entry name" value="DnaJ"/>
    <property type="match status" value="1"/>
</dbReference>
<evidence type="ECO:0000259" key="2">
    <source>
        <dbReference type="PROSITE" id="PS50076"/>
    </source>
</evidence>
<reference evidence="3 4" key="1">
    <citation type="submission" date="2015-08" db="EMBL/GenBank/DDBJ databases">
        <authorList>
            <person name="Babu N.S."/>
            <person name="Beckwith C.J."/>
            <person name="Beseler K.G."/>
            <person name="Brison A."/>
            <person name="Carone J.V."/>
            <person name="Caskin T.P."/>
            <person name="Diamond M."/>
            <person name="Durham M.E."/>
            <person name="Foxe J.M."/>
            <person name="Go M."/>
            <person name="Henderson B.A."/>
            <person name="Jones I.B."/>
            <person name="McGettigan J.A."/>
            <person name="Micheletti S.J."/>
            <person name="Nasrallah M.E."/>
            <person name="Ortiz D."/>
            <person name="Piller C.R."/>
            <person name="Privatt S.R."/>
            <person name="Schneider S.L."/>
            <person name="Sharp S."/>
            <person name="Smith T.C."/>
            <person name="Stanton J.D."/>
            <person name="Ullery H.E."/>
            <person name="Wilson R.J."/>
            <person name="Serrano M.G."/>
            <person name="Buck G."/>
            <person name="Lee V."/>
            <person name="Wang Y."/>
            <person name="Carvalho R."/>
            <person name="Voegtly L."/>
            <person name="Shi R."/>
            <person name="Duckworth R."/>
            <person name="Johnson A."/>
            <person name="Loviza R."/>
            <person name="Walstead R."/>
            <person name="Shah Z."/>
            <person name="Kiflezghi M."/>
            <person name="Wade K."/>
            <person name="Ball S.L."/>
            <person name="Bradley K.W."/>
            <person name="Asai D.J."/>
            <person name="Bowman C.A."/>
            <person name="Russell D.A."/>
            <person name="Pope W.H."/>
            <person name="Jacobs-Sera D."/>
            <person name="Hendrix R.W."/>
            <person name="Hatfull G.F."/>
        </authorList>
    </citation>
    <scope>NUCLEOTIDE SEQUENCE [LARGE SCALE GENOMIC DNA]</scope>
    <source>
        <strain evidence="3 4">DSM 27648</strain>
    </source>
</reference>
<dbReference type="InterPro" id="IPR001623">
    <property type="entry name" value="DnaJ_domain"/>
</dbReference>
<keyword evidence="4" id="KW-1185">Reference proteome</keyword>
<protein>
    <recommendedName>
        <fullName evidence="2">J domain-containing protein</fullName>
    </recommendedName>
</protein>
<dbReference type="InterPro" id="IPR036869">
    <property type="entry name" value="J_dom_sf"/>
</dbReference>
<evidence type="ECO:0000256" key="1">
    <source>
        <dbReference type="SAM" id="MobiDB-lite"/>
    </source>
</evidence>
<gene>
    <name evidence="3" type="ORF">AKJ09_11413</name>
</gene>
<dbReference type="STRING" id="1391654.AKJ09_11413"/>
<dbReference type="PANTHER" id="PTHR44825:SF1">
    <property type="entry name" value="DNAJ HOMOLOG SUBFAMILY C MEMBER 4"/>
    <property type="match status" value="1"/>
</dbReference>
<feature type="domain" description="J" evidence="2">
    <location>
        <begin position="82"/>
        <end position="142"/>
    </location>
</feature>
<dbReference type="KEGG" id="llu:AKJ09_11413"/>
<dbReference type="PRINTS" id="PR00625">
    <property type="entry name" value="JDOMAIN"/>
</dbReference>
<dbReference type="PANTHER" id="PTHR44825">
    <property type="match status" value="1"/>
</dbReference>
<accession>A0A0K1QH47</accession>
<dbReference type="Gene3D" id="1.10.287.110">
    <property type="entry name" value="DnaJ domain"/>
    <property type="match status" value="1"/>
</dbReference>
<name>A0A0K1QH47_9BACT</name>
<dbReference type="Pfam" id="PF00226">
    <property type="entry name" value="DnaJ"/>
    <property type="match status" value="1"/>
</dbReference>
<sequence length="142" mass="15860">MWCAWWTGEPTAKPWRAPDAWGGGAESEDQARTMAEEVAGRPLERVDDHWAGAFRRVRAGMKPFPTHTPKTVDAAPPNKPVDPYRLLGVTSEATLDDVKAAFRKKALESHPDHGGSTEAFIALKRAYDGIVKRRSRPQKRTR</sequence>